<keyword evidence="4" id="KW-0560">Oxidoreductase</keyword>
<comment type="cofactor">
    <cofactor evidence="7">
        <name>heme</name>
        <dbReference type="ChEBI" id="CHEBI:30413"/>
    </cofactor>
</comment>
<keyword evidence="9" id="KW-1185">Reference proteome</keyword>
<dbReference type="Gene3D" id="1.10.630.10">
    <property type="entry name" value="Cytochrome P450"/>
    <property type="match status" value="2"/>
</dbReference>
<evidence type="ECO:0000313" key="8">
    <source>
        <dbReference type="EMBL" id="CAI9784933.1"/>
    </source>
</evidence>
<keyword evidence="2 7" id="KW-0349">Heme</keyword>
<evidence type="ECO:0008006" key="10">
    <source>
        <dbReference type="Google" id="ProtNLM"/>
    </source>
</evidence>
<dbReference type="GO" id="GO:0004497">
    <property type="term" value="F:monooxygenase activity"/>
    <property type="evidence" value="ECO:0007669"/>
    <property type="project" value="UniProtKB-KW"/>
</dbReference>
<keyword evidence="5 7" id="KW-0408">Iron</keyword>
<evidence type="ECO:0000256" key="4">
    <source>
        <dbReference type="ARBA" id="ARBA00023002"/>
    </source>
</evidence>
<evidence type="ECO:0000256" key="1">
    <source>
        <dbReference type="ARBA" id="ARBA00004167"/>
    </source>
</evidence>
<dbReference type="GO" id="GO:0005506">
    <property type="term" value="F:iron ion binding"/>
    <property type="evidence" value="ECO:0007669"/>
    <property type="project" value="InterPro"/>
</dbReference>
<dbReference type="InterPro" id="IPR036396">
    <property type="entry name" value="Cyt_P450_sf"/>
</dbReference>
<dbReference type="Pfam" id="PF00067">
    <property type="entry name" value="p450"/>
    <property type="match status" value="2"/>
</dbReference>
<keyword evidence="3 7" id="KW-0479">Metal-binding</keyword>
<protein>
    <recommendedName>
        <fullName evidence="10">Cytochrome P450</fullName>
    </recommendedName>
</protein>
<reference evidence="8" key="1">
    <citation type="submission" date="2023-05" db="EMBL/GenBank/DDBJ databases">
        <authorList>
            <person name="Huff M."/>
        </authorList>
    </citation>
    <scope>NUCLEOTIDE SEQUENCE</scope>
</reference>
<dbReference type="SUPFAM" id="SSF48264">
    <property type="entry name" value="Cytochrome P450"/>
    <property type="match status" value="1"/>
</dbReference>
<dbReference type="PRINTS" id="PR00385">
    <property type="entry name" value="P450"/>
</dbReference>
<dbReference type="InterPro" id="IPR001128">
    <property type="entry name" value="Cyt_P450"/>
</dbReference>
<dbReference type="Proteomes" id="UP000834106">
    <property type="component" value="Chromosome 21"/>
</dbReference>
<dbReference type="InterPro" id="IPR002401">
    <property type="entry name" value="Cyt_P450_E_grp-I"/>
</dbReference>
<evidence type="ECO:0000256" key="5">
    <source>
        <dbReference type="ARBA" id="ARBA00023004"/>
    </source>
</evidence>
<dbReference type="PANTHER" id="PTHR47947:SF24">
    <property type="entry name" value="ISOFLAVONE 2'-HYDROXYLASE-LIKE"/>
    <property type="match status" value="1"/>
</dbReference>
<organism evidence="8 9">
    <name type="scientific">Fraxinus pennsylvanica</name>
    <dbReference type="NCBI Taxonomy" id="56036"/>
    <lineage>
        <taxon>Eukaryota</taxon>
        <taxon>Viridiplantae</taxon>
        <taxon>Streptophyta</taxon>
        <taxon>Embryophyta</taxon>
        <taxon>Tracheophyta</taxon>
        <taxon>Spermatophyta</taxon>
        <taxon>Magnoliopsida</taxon>
        <taxon>eudicotyledons</taxon>
        <taxon>Gunneridae</taxon>
        <taxon>Pentapetalae</taxon>
        <taxon>asterids</taxon>
        <taxon>lamiids</taxon>
        <taxon>Lamiales</taxon>
        <taxon>Oleaceae</taxon>
        <taxon>Oleeae</taxon>
        <taxon>Fraxinus</taxon>
    </lineage>
</organism>
<accession>A0AAD2ED37</accession>
<gene>
    <name evidence="8" type="ORF">FPE_LOCUS32363</name>
</gene>
<feature type="binding site" description="axial binding residue" evidence="7">
    <location>
        <position position="368"/>
    </location>
    <ligand>
        <name>heme</name>
        <dbReference type="ChEBI" id="CHEBI:30413"/>
    </ligand>
    <ligandPart>
        <name>Fe</name>
        <dbReference type="ChEBI" id="CHEBI:18248"/>
    </ligandPart>
</feature>
<evidence type="ECO:0000256" key="2">
    <source>
        <dbReference type="ARBA" id="ARBA00022617"/>
    </source>
</evidence>
<comment type="subcellular location">
    <subcellularLocation>
        <location evidence="1">Membrane</location>
        <topology evidence="1">Single-pass membrane protein</topology>
    </subcellularLocation>
</comment>
<dbReference type="AlphaFoldDB" id="A0AAD2ED37"/>
<name>A0AAD2ED37_9LAMI</name>
<keyword evidence="6" id="KW-0503">Monooxygenase</keyword>
<dbReference type="GO" id="GO:0020037">
    <property type="term" value="F:heme binding"/>
    <property type="evidence" value="ECO:0007669"/>
    <property type="project" value="InterPro"/>
</dbReference>
<sequence>MGFPVALGDGVRRLGIRERSGGKVVACHCPWMAIGDWGLGCLAKISDSYGPILLLQFGSRRVLVVSSPSAAEECLNKNDIIFANRPHITASNDNTSLASVSYGGHWRILRKLSSMEMLSTHRLQMLEDIRFDEVKAMIKRLYRISETKQAVDMKIMFFELIMIVMMRMIAGKRNWLKNVNCKGSANGGSNNLDKAGTNKTMIEVLLTLQEKEPEYYTDGIIRSLVLVLLAGGTETSATTMEWALSLLLNNPEVLKKAQTEIDNLVGDERLLEESDIINLPYLRCIINETMRMYPPAPLLIPHQSSEECFVGGYRIPTGTMLLVNLWAIQNDPKIWMDPRKFKPERFEGLGGTRDGFKLMPYGFGRRGCPGEALASRIIRLALGSVIQCFDWENVGKEMVDMTEGTGISLSKARPLMAKCFRRPIATKLFSP</sequence>
<proteinExistence type="predicted"/>
<dbReference type="PRINTS" id="PR00463">
    <property type="entry name" value="EP450I"/>
</dbReference>
<evidence type="ECO:0000256" key="3">
    <source>
        <dbReference type="ARBA" id="ARBA00022723"/>
    </source>
</evidence>
<dbReference type="InterPro" id="IPR050651">
    <property type="entry name" value="Plant_Cytochrome_P450_Monoox"/>
</dbReference>
<evidence type="ECO:0000313" key="9">
    <source>
        <dbReference type="Proteomes" id="UP000834106"/>
    </source>
</evidence>
<evidence type="ECO:0000256" key="7">
    <source>
        <dbReference type="PIRSR" id="PIRSR602401-1"/>
    </source>
</evidence>
<dbReference type="EMBL" id="OU503056">
    <property type="protein sequence ID" value="CAI9784933.1"/>
    <property type="molecule type" value="Genomic_DNA"/>
</dbReference>
<evidence type="ECO:0000256" key="6">
    <source>
        <dbReference type="ARBA" id="ARBA00023033"/>
    </source>
</evidence>
<dbReference type="PANTHER" id="PTHR47947">
    <property type="entry name" value="CYTOCHROME P450 82C3-RELATED"/>
    <property type="match status" value="1"/>
</dbReference>
<dbReference type="GO" id="GO:0016705">
    <property type="term" value="F:oxidoreductase activity, acting on paired donors, with incorporation or reduction of molecular oxygen"/>
    <property type="evidence" value="ECO:0007669"/>
    <property type="project" value="InterPro"/>
</dbReference>
<dbReference type="GO" id="GO:0016020">
    <property type="term" value="C:membrane"/>
    <property type="evidence" value="ECO:0007669"/>
    <property type="project" value="UniProtKB-SubCell"/>
</dbReference>